<feature type="region of interest" description="Disordered" evidence="1">
    <location>
        <begin position="1"/>
        <end position="130"/>
    </location>
</feature>
<dbReference type="GeneID" id="85449498"/>
<protein>
    <submittedName>
        <fullName evidence="2">Uncharacterized protein</fullName>
    </submittedName>
</protein>
<feature type="compositionally biased region" description="Polar residues" evidence="1">
    <location>
        <begin position="1"/>
        <end position="11"/>
    </location>
</feature>
<feature type="compositionally biased region" description="Polar residues" evidence="1">
    <location>
        <begin position="65"/>
        <end position="80"/>
    </location>
</feature>
<comment type="caution">
    <text evidence="2">The sequence shown here is derived from an EMBL/GenBank/DDBJ whole genome shotgun (WGS) entry which is preliminary data.</text>
</comment>
<feature type="compositionally biased region" description="Low complexity" evidence="1">
    <location>
        <begin position="44"/>
        <end position="53"/>
    </location>
</feature>
<dbReference type="RefSeq" id="XP_060407561.1">
    <property type="nucleotide sequence ID" value="XM_060565258.1"/>
</dbReference>
<gene>
    <name evidence="2" type="ORF">LY79DRAFT_96475</name>
</gene>
<evidence type="ECO:0000313" key="3">
    <source>
        <dbReference type="Proteomes" id="UP001230504"/>
    </source>
</evidence>
<reference evidence="2" key="1">
    <citation type="submission" date="2021-06" db="EMBL/GenBank/DDBJ databases">
        <title>Comparative genomics, transcriptomics and evolutionary studies reveal genomic signatures of adaptation to plant cell wall in hemibiotrophic fungi.</title>
        <authorList>
            <consortium name="DOE Joint Genome Institute"/>
            <person name="Baroncelli R."/>
            <person name="Diaz J.F."/>
            <person name="Benocci T."/>
            <person name="Peng M."/>
            <person name="Battaglia E."/>
            <person name="Haridas S."/>
            <person name="Andreopoulos W."/>
            <person name="Labutti K."/>
            <person name="Pangilinan J."/>
            <person name="Floch G.L."/>
            <person name="Makela M.R."/>
            <person name="Henrissat B."/>
            <person name="Grigoriev I.V."/>
            <person name="Crouch J.A."/>
            <person name="De Vries R.P."/>
            <person name="Sukno S.A."/>
            <person name="Thon M.R."/>
        </authorList>
    </citation>
    <scope>NUCLEOTIDE SEQUENCE</scope>
    <source>
        <strain evidence="2">CBS 125086</strain>
    </source>
</reference>
<evidence type="ECO:0000256" key="1">
    <source>
        <dbReference type="SAM" id="MobiDB-lite"/>
    </source>
</evidence>
<dbReference type="AlphaFoldDB" id="A0AAD8UZ02"/>
<feature type="compositionally biased region" description="Polar residues" evidence="1">
    <location>
        <begin position="108"/>
        <end position="123"/>
    </location>
</feature>
<dbReference type="EMBL" id="JAHLJV010000142">
    <property type="protein sequence ID" value="KAK1566391.1"/>
    <property type="molecule type" value="Genomic_DNA"/>
</dbReference>
<proteinExistence type="predicted"/>
<dbReference type="Proteomes" id="UP001230504">
    <property type="component" value="Unassembled WGS sequence"/>
</dbReference>
<feature type="compositionally biased region" description="Low complexity" evidence="1">
    <location>
        <begin position="94"/>
        <end position="107"/>
    </location>
</feature>
<keyword evidence="3" id="KW-1185">Reference proteome</keyword>
<organism evidence="2 3">
    <name type="scientific">Colletotrichum navitas</name>
    <dbReference type="NCBI Taxonomy" id="681940"/>
    <lineage>
        <taxon>Eukaryota</taxon>
        <taxon>Fungi</taxon>
        <taxon>Dikarya</taxon>
        <taxon>Ascomycota</taxon>
        <taxon>Pezizomycotina</taxon>
        <taxon>Sordariomycetes</taxon>
        <taxon>Hypocreomycetidae</taxon>
        <taxon>Glomerellales</taxon>
        <taxon>Glomerellaceae</taxon>
        <taxon>Colletotrichum</taxon>
        <taxon>Colletotrichum graminicola species complex</taxon>
    </lineage>
</organism>
<name>A0AAD8UZ02_9PEZI</name>
<evidence type="ECO:0000313" key="2">
    <source>
        <dbReference type="EMBL" id="KAK1566391.1"/>
    </source>
</evidence>
<accession>A0AAD8UZ02</accession>
<sequence length="158" mass="16773">MIALRQVSQAAPVQDPTPSGPWPGASTARRVPPAMSPTPRPLEPRVLPLVKPVLPQPIPSPPATGRSSPLACQTRGLTRSSRQRPALTRFVAQPSFSPLESLSPSRLKQNGGTPQTAQRSSLAMPSCRAADPPSYPLLPLPVTAIQRCLYPPTVRAAP</sequence>